<dbReference type="InterPro" id="IPR005094">
    <property type="entry name" value="Endonuclease_MobA/VirD2"/>
</dbReference>
<keyword evidence="4" id="KW-1185">Reference proteome</keyword>
<proteinExistence type="predicted"/>
<name>A0A4R4FC21_9FIRM</name>
<sequence length="454" mass="53457">MAVTSLWHIKGNLKDLIDYVENPEKTVPNEDMQDFFHVFSYVKNPEKTDSGEYVSALNCLKETALQQMILTKKQYQKTSGYIAWHGYQSFKPDEGTPEQCHEIGLKLAGEMWGDKYQIIVATHLDRGHLHNHFCFNSVSYLDGKKYNYSKSEQKRLREVSDHLCREYGLSVIENPRKAPSRPLYLDEKSGKPTRYNVYLEDLTEAISGSRDIPHMMKYLTDKGYEVDFSGSHWKMKLPQYKHFTRLDTLDERLTPDFIRSHLGTRARYGNYKARISYSPYMPEEYKKAWKPHQKTTGILALYYYWCYQLGIFPKGTDYKPTSPLMKEELLKLDEITAQVRYMSKNNISTLSDLHADRDKNQSEMERLTDYRRHLQNKIRRASPAEKETLRAEKNGVTEQITELRKRLKYADGIEKRSAHIDDCLNQIHDTIENQRSNHQKQPTKTEHRREESLR</sequence>
<reference evidence="3 4" key="1">
    <citation type="journal article" date="2016" name="Nat. Microbiol.">
        <title>The Mouse Intestinal Bacterial Collection (miBC) provides host-specific insight into cultured diversity and functional potential of the gut microbiota.</title>
        <authorList>
            <person name="Lagkouvardos I."/>
            <person name="Pukall R."/>
            <person name="Abt B."/>
            <person name="Foesel B.U."/>
            <person name="Meier-Kolthoff J.P."/>
            <person name="Kumar N."/>
            <person name="Bresciani A."/>
            <person name="Martinez I."/>
            <person name="Just S."/>
            <person name="Ziegler C."/>
            <person name="Brugiroux S."/>
            <person name="Garzetti D."/>
            <person name="Wenning M."/>
            <person name="Bui T.P."/>
            <person name="Wang J."/>
            <person name="Hugenholtz F."/>
            <person name="Plugge C.M."/>
            <person name="Peterson D.A."/>
            <person name="Hornef M.W."/>
            <person name="Baines J.F."/>
            <person name="Smidt H."/>
            <person name="Walter J."/>
            <person name="Kristiansen K."/>
            <person name="Nielsen H.B."/>
            <person name="Haller D."/>
            <person name="Overmann J."/>
            <person name="Stecher B."/>
            <person name="Clavel T."/>
        </authorList>
    </citation>
    <scope>NUCLEOTIDE SEQUENCE [LARGE SCALE GENOMIC DNA]</scope>
    <source>
        <strain evidence="3 4">DSM 28560</strain>
    </source>
</reference>
<feature type="compositionally biased region" description="Polar residues" evidence="1">
    <location>
        <begin position="433"/>
        <end position="442"/>
    </location>
</feature>
<feature type="region of interest" description="Disordered" evidence="1">
    <location>
        <begin position="431"/>
        <end position="454"/>
    </location>
</feature>
<evidence type="ECO:0000259" key="2">
    <source>
        <dbReference type="Pfam" id="PF03432"/>
    </source>
</evidence>
<gene>
    <name evidence="3" type="ORF">E1963_13770</name>
</gene>
<protein>
    <recommendedName>
        <fullName evidence="2">MobA/VirD2-like nuclease domain-containing protein</fullName>
    </recommendedName>
</protein>
<accession>A0A4R4FC21</accession>
<dbReference type="Pfam" id="PF03432">
    <property type="entry name" value="Relaxase"/>
    <property type="match status" value="1"/>
</dbReference>
<evidence type="ECO:0000313" key="4">
    <source>
        <dbReference type="Proteomes" id="UP000295710"/>
    </source>
</evidence>
<evidence type="ECO:0000313" key="3">
    <source>
        <dbReference type="EMBL" id="TDA21017.1"/>
    </source>
</evidence>
<dbReference type="EMBL" id="SMMX01000012">
    <property type="protein sequence ID" value="TDA21017.1"/>
    <property type="molecule type" value="Genomic_DNA"/>
</dbReference>
<feature type="domain" description="MobA/VirD2-like nuclease" evidence="2">
    <location>
        <begin position="41"/>
        <end position="169"/>
    </location>
</feature>
<dbReference type="RefSeq" id="WP_132278971.1">
    <property type="nucleotide sequence ID" value="NZ_JAOBST010000047.1"/>
</dbReference>
<organism evidence="3 4">
    <name type="scientific">Extibacter muris</name>
    <dbReference type="NCBI Taxonomy" id="1796622"/>
    <lineage>
        <taxon>Bacteria</taxon>
        <taxon>Bacillati</taxon>
        <taxon>Bacillota</taxon>
        <taxon>Clostridia</taxon>
        <taxon>Lachnospirales</taxon>
        <taxon>Lachnospiraceae</taxon>
        <taxon>Extibacter</taxon>
    </lineage>
</organism>
<dbReference type="Proteomes" id="UP000295710">
    <property type="component" value="Unassembled WGS sequence"/>
</dbReference>
<comment type="caution">
    <text evidence="3">The sequence shown here is derived from an EMBL/GenBank/DDBJ whole genome shotgun (WGS) entry which is preliminary data.</text>
</comment>
<feature type="compositionally biased region" description="Basic and acidic residues" evidence="1">
    <location>
        <begin position="443"/>
        <end position="454"/>
    </location>
</feature>
<evidence type="ECO:0000256" key="1">
    <source>
        <dbReference type="SAM" id="MobiDB-lite"/>
    </source>
</evidence>
<dbReference type="AlphaFoldDB" id="A0A4R4FC21"/>